<reference evidence="7 8" key="1">
    <citation type="submission" date="2019-04" db="EMBL/GenBank/DDBJ databases">
        <title>Alteromonas portus sp. nov., an alginate lyase-excreting marine bacterium.</title>
        <authorList>
            <person name="Huang H."/>
            <person name="Mo K."/>
            <person name="Bao S."/>
        </authorList>
    </citation>
    <scope>NUCLEOTIDE SEQUENCE [LARGE SCALE GENOMIC DNA]</scope>
    <source>
        <strain evidence="7 8">HB161718</strain>
    </source>
</reference>
<dbReference type="InterPro" id="IPR050680">
    <property type="entry name" value="YpeA/RimI_acetyltransf"/>
</dbReference>
<protein>
    <submittedName>
        <fullName evidence="7">Ribosomal-protein-alanine N-acetyltransferase</fullName>
    </submittedName>
</protein>
<dbReference type="PANTHER" id="PTHR43420:SF12">
    <property type="entry name" value="N-ACETYLTRANSFERASE DOMAIN-CONTAINING PROTEIN"/>
    <property type="match status" value="1"/>
</dbReference>
<evidence type="ECO:0000256" key="4">
    <source>
        <dbReference type="ARBA" id="ARBA00023315"/>
    </source>
</evidence>
<dbReference type="CDD" id="cd04301">
    <property type="entry name" value="NAT_SF"/>
    <property type="match status" value="1"/>
</dbReference>
<sequence length="166" mass="18596">MKLTIVPPQGFDEHIEQAHAIHQEAQVSPWKLSTFADCFTKPYYGVFAFENDKIVGYAIMLEVVDEATLMDIAVDSGARGKGIGRALVDFVIETSVKNAMREIWLEVRESNDTAIALYESSGFEHIETRKNYYTVKSNDDGNDKSNGNSAQKENAKIMKWTNPTLA</sequence>
<proteinExistence type="inferred from homology"/>
<evidence type="ECO:0000256" key="2">
    <source>
        <dbReference type="ARBA" id="ARBA00022490"/>
    </source>
</evidence>
<name>A0A4U0ZJJ0_9ALTE</name>
<dbReference type="PROSITE" id="PS51186">
    <property type="entry name" value="GNAT"/>
    <property type="match status" value="1"/>
</dbReference>
<dbReference type="GO" id="GO:0008080">
    <property type="term" value="F:N-acetyltransferase activity"/>
    <property type="evidence" value="ECO:0007669"/>
    <property type="project" value="InterPro"/>
</dbReference>
<dbReference type="SUPFAM" id="SSF55729">
    <property type="entry name" value="Acyl-CoA N-acyltransferases (Nat)"/>
    <property type="match status" value="1"/>
</dbReference>
<keyword evidence="8" id="KW-1185">Reference proteome</keyword>
<dbReference type="EMBL" id="SWCO01000001">
    <property type="protein sequence ID" value="TKB05033.1"/>
    <property type="molecule type" value="Genomic_DNA"/>
</dbReference>
<feature type="region of interest" description="Disordered" evidence="5">
    <location>
        <begin position="136"/>
        <end position="166"/>
    </location>
</feature>
<dbReference type="NCBIfam" id="TIGR01575">
    <property type="entry name" value="rimI"/>
    <property type="match status" value="1"/>
</dbReference>
<dbReference type="InterPro" id="IPR016181">
    <property type="entry name" value="Acyl_CoA_acyltransferase"/>
</dbReference>
<dbReference type="AlphaFoldDB" id="A0A4U0ZJJ0"/>
<evidence type="ECO:0000313" key="8">
    <source>
        <dbReference type="Proteomes" id="UP000305471"/>
    </source>
</evidence>
<comment type="caution">
    <text evidence="7">The sequence shown here is derived from an EMBL/GenBank/DDBJ whole genome shotgun (WGS) entry which is preliminary data.</text>
</comment>
<keyword evidence="4" id="KW-0012">Acyltransferase</keyword>
<evidence type="ECO:0000256" key="5">
    <source>
        <dbReference type="SAM" id="MobiDB-lite"/>
    </source>
</evidence>
<dbReference type="InterPro" id="IPR006464">
    <property type="entry name" value="AcTrfase_RimI/Ard1"/>
</dbReference>
<dbReference type="Gene3D" id="3.40.630.30">
    <property type="match status" value="1"/>
</dbReference>
<dbReference type="Pfam" id="PF00583">
    <property type="entry name" value="Acetyltransf_1"/>
    <property type="match status" value="1"/>
</dbReference>
<keyword evidence="2" id="KW-0963">Cytoplasm</keyword>
<dbReference type="OrthoDB" id="9796919at2"/>
<keyword evidence="3 7" id="KW-0808">Transferase</keyword>
<comment type="similarity">
    <text evidence="1">Belongs to the acetyltransferase family. RimI subfamily.</text>
</comment>
<evidence type="ECO:0000256" key="3">
    <source>
        <dbReference type="ARBA" id="ARBA00022679"/>
    </source>
</evidence>
<evidence type="ECO:0000259" key="6">
    <source>
        <dbReference type="PROSITE" id="PS51186"/>
    </source>
</evidence>
<dbReference type="PANTHER" id="PTHR43420">
    <property type="entry name" value="ACETYLTRANSFERASE"/>
    <property type="match status" value="1"/>
</dbReference>
<evidence type="ECO:0000256" key="1">
    <source>
        <dbReference type="ARBA" id="ARBA00005395"/>
    </source>
</evidence>
<dbReference type="Proteomes" id="UP000305471">
    <property type="component" value="Unassembled WGS sequence"/>
</dbReference>
<feature type="domain" description="N-acetyltransferase" evidence="6">
    <location>
        <begin position="1"/>
        <end position="163"/>
    </location>
</feature>
<dbReference type="RefSeq" id="WP_136780815.1">
    <property type="nucleotide sequence ID" value="NZ_SWCO01000001.1"/>
</dbReference>
<evidence type="ECO:0000313" key="7">
    <source>
        <dbReference type="EMBL" id="TKB05033.1"/>
    </source>
</evidence>
<organism evidence="7 8">
    <name type="scientific">Alteromonas portus</name>
    <dbReference type="NCBI Taxonomy" id="2565549"/>
    <lineage>
        <taxon>Bacteria</taxon>
        <taxon>Pseudomonadati</taxon>
        <taxon>Pseudomonadota</taxon>
        <taxon>Gammaproteobacteria</taxon>
        <taxon>Alteromonadales</taxon>
        <taxon>Alteromonadaceae</taxon>
        <taxon>Alteromonas/Salinimonas group</taxon>
        <taxon>Alteromonas</taxon>
    </lineage>
</organism>
<accession>A0A4U0ZJJ0</accession>
<dbReference type="InterPro" id="IPR000182">
    <property type="entry name" value="GNAT_dom"/>
</dbReference>
<gene>
    <name evidence="7" type="primary">rimI</name>
    <name evidence="7" type="ORF">E5672_02775</name>
</gene>